<dbReference type="EMBL" id="MTYJ01000064">
    <property type="protein sequence ID" value="OQV17204.1"/>
    <property type="molecule type" value="Genomic_DNA"/>
</dbReference>
<dbReference type="SUPFAM" id="SSF56281">
    <property type="entry name" value="Metallo-hydrolase/oxidoreductase"/>
    <property type="match status" value="1"/>
</dbReference>
<dbReference type="InterPro" id="IPR032675">
    <property type="entry name" value="LRR_dom_sf"/>
</dbReference>
<dbReference type="PANTHER" id="PTHR46504">
    <property type="entry name" value="TRNASE Z TRZ1"/>
    <property type="match status" value="1"/>
</dbReference>
<name>A0A1W0WPT1_HYPEX</name>
<dbReference type="Gene3D" id="3.60.15.10">
    <property type="entry name" value="Ribonuclease Z/Hydroxyacylglutathione hydrolase-like"/>
    <property type="match status" value="1"/>
</dbReference>
<dbReference type="PANTHER" id="PTHR46504:SF2">
    <property type="entry name" value="TRNASE Z TRZ1"/>
    <property type="match status" value="1"/>
</dbReference>
<dbReference type="InterPro" id="IPR036866">
    <property type="entry name" value="RibonucZ/Hydroxyglut_hydro"/>
</dbReference>
<reference evidence="2" key="1">
    <citation type="submission" date="2017-01" db="EMBL/GenBank/DDBJ databases">
        <title>Comparative genomics of anhydrobiosis in the tardigrade Hypsibius dujardini.</title>
        <authorList>
            <person name="Yoshida Y."/>
            <person name="Koutsovoulos G."/>
            <person name="Laetsch D."/>
            <person name="Stevens L."/>
            <person name="Kumar S."/>
            <person name="Horikawa D."/>
            <person name="Ishino K."/>
            <person name="Komine S."/>
            <person name="Tomita M."/>
            <person name="Blaxter M."/>
            <person name="Arakawa K."/>
        </authorList>
    </citation>
    <scope>NUCLEOTIDE SEQUENCE [LARGE SCALE GENOMIC DNA]</scope>
    <source>
        <strain evidence="2">Z151</strain>
    </source>
</reference>
<evidence type="ECO:0000313" key="2">
    <source>
        <dbReference type="Proteomes" id="UP000192578"/>
    </source>
</evidence>
<dbReference type="SUPFAM" id="SSF52058">
    <property type="entry name" value="L domain-like"/>
    <property type="match status" value="1"/>
</dbReference>
<proteinExistence type="predicted"/>
<keyword evidence="2" id="KW-1185">Reference proteome</keyword>
<dbReference type="AlphaFoldDB" id="A0A1W0WPT1"/>
<organism evidence="1 2">
    <name type="scientific">Hypsibius exemplaris</name>
    <name type="common">Freshwater tardigrade</name>
    <dbReference type="NCBI Taxonomy" id="2072580"/>
    <lineage>
        <taxon>Eukaryota</taxon>
        <taxon>Metazoa</taxon>
        <taxon>Ecdysozoa</taxon>
        <taxon>Tardigrada</taxon>
        <taxon>Eutardigrada</taxon>
        <taxon>Parachela</taxon>
        <taxon>Hypsibioidea</taxon>
        <taxon>Hypsibiidae</taxon>
        <taxon>Hypsibius</taxon>
    </lineage>
</organism>
<comment type="caution">
    <text evidence="1">The sequence shown here is derived from an EMBL/GenBank/DDBJ whole genome shotgun (WGS) entry which is preliminary data.</text>
</comment>
<evidence type="ECO:0008006" key="3">
    <source>
        <dbReference type="Google" id="ProtNLM"/>
    </source>
</evidence>
<protein>
    <recommendedName>
        <fullName evidence="3">Metallo-beta-lactamase domain-containing protein</fullName>
    </recommendedName>
</protein>
<accession>A0A1W0WPT1</accession>
<dbReference type="Gene3D" id="3.80.10.10">
    <property type="entry name" value="Ribonuclease Inhibitor"/>
    <property type="match status" value="1"/>
</dbReference>
<dbReference type="Proteomes" id="UP000192578">
    <property type="component" value="Unassembled WGS sequence"/>
</dbReference>
<dbReference type="OrthoDB" id="527344at2759"/>
<gene>
    <name evidence="1" type="ORF">BV898_08697</name>
</gene>
<sequence>MNQEFRIDFPATGQQYFLNCWSVSGLESCVTVRTGESRFAFDIGHATRSSINCDRVFITHGHVDHCGALAKHVSQRDMRAMTPATYYCPLDIQQTLKEHMPELCRHGGEEKSLLPQYQNLTGHEIGALVAAGTEVHEEALGAGYRLHGDTTFDCFLDPANADILQARILIIQPPISTIGSRRRSKKKRGHTRLMDIARKSGIHIRNSEIPSTTTCHGAHARKRKTFGMQSSSFSRGKDNLCISESYAGQCEDNDDPACSQSCKDESRSGGKCGPFRSTKVCYCDGCPGATVVTRRPSTTPSGSTMNPLLEQVLQRSAAQSKPKFSFNAISAEDCVALNTDNCQVMTEEQYSNNCAPRQPLHTNCSSSAGEFETNYFLLKVGSLRASRGMYFQIHGKRRFTKQMFDPVADILVSLTISEFPQFSVTLFASASIKLTTLQQLNFWRCQGIVIQRDDFLPFPSLRYLSFGGGSTIASIEENAFDSLLYLRHITFEGFETSSELSSGLRSHLNLLHCSVEYKWLRNWLQQRSYLISPKKSEEVFDIGGLVNRKLTKADIFIPVDCASSKLIADNKDGPFSSLMNF</sequence>
<evidence type="ECO:0000313" key="1">
    <source>
        <dbReference type="EMBL" id="OQV17204.1"/>
    </source>
</evidence>